<dbReference type="Pfam" id="PF00324">
    <property type="entry name" value="AA_permease"/>
    <property type="match status" value="1"/>
</dbReference>
<evidence type="ECO:0000313" key="10">
    <source>
        <dbReference type="EMBL" id="ROT39471.1"/>
    </source>
</evidence>
<feature type="transmembrane region" description="Helical" evidence="8">
    <location>
        <begin position="510"/>
        <end position="529"/>
    </location>
</feature>
<comment type="subcellular location">
    <subcellularLocation>
        <location evidence="1">Membrane</location>
        <topology evidence="1">Multi-pass membrane protein</topology>
    </subcellularLocation>
</comment>
<dbReference type="GO" id="GO:0016020">
    <property type="term" value="C:membrane"/>
    <property type="evidence" value="ECO:0007669"/>
    <property type="project" value="UniProtKB-SubCell"/>
</dbReference>
<evidence type="ECO:0000259" key="9">
    <source>
        <dbReference type="Pfam" id="PF00324"/>
    </source>
</evidence>
<sequence length="590" mass="65464">MAAAPFNDKIAGGSPDPSRQGPPTADENETENKSGRGSSNNSIHDPGGDDDLDERLVHRYNTNQLKRHLSNRQIQLIAIGGSIGTALFVSIGGGLQRGGPANLFLGYTIHAFMLGLVNNGMAEMCVYMPVTGSFIRMAGKWVDEAFGFMAGWNFFLYEAILVPFEIAALNLVLTFWRDDIPVAAVCIGCIVLYALLNVVAVQYFGEAEFWLASGKLLLILIVFCFTFVTMVGGNPQGDAYGFRNWQYPGAFREYIGSGDLGRFQGFLAAVYSAGFTVVGPEYLAMVAGEAQRPRTYIKQGFKTVYWRFGFFFIGGALACSIVLPYDDPRLENAGAGTAEASPYVIAMQNMGIGVLPHIVNALMCTSIFSAGNAYTYMAMRSLYGLALDGQAPRFFTKCLRNGIPIYAFAFVMIFPFISFLQVSNSTAEVVTLLQSLTQAAQMMNYFIMAVTYAFFYRACKAQGLNRKTFPYYGYFQPYCSYIGGAWMLCVVASFGYTVFLPDRWETLDFFSYYTMVFVAIVTFTAWKIIKRTRFVSPSRADLVWDKPVIDAYEASLTKPPTRLRDDIRCIFGLRKRNKQAAEGQSHELEP</sequence>
<dbReference type="Proteomes" id="UP000272025">
    <property type="component" value="Unassembled WGS sequence"/>
</dbReference>
<feature type="transmembrane region" description="Helical" evidence="8">
    <location>
        <begin position="304"/>
        <end position="325"/>
    </location>
</feature>
<dbReference type="GO" id="GO:0015171">
    <property type="term" value="F:amino acid transmembrane transporter activity"/>
    <property type="evidence" value="ECO:0007669"/>
    <property type="project" value="TreeGrafter"/>
</dbReference>
<dbReference type="InterPro" id="IPR004841">
    <property type="entry name" value="AA-permease/SLC12A_dom"/>
</dbReference>
<dbReference type="PANTHER" id="PTHR43341:SF6">
    <property type="entry name" value="AMINO ACID TRANSPORTER (EUROFUNG)"/>
    <property type="match status" value="1"/>
</dbReference>
<evidence type="ECO:0000256" key="5">
    <source>
        <dbReference type="ARBA" id="ARBA00022989"/>
    </source>
</evidence>
<feature type="transmembrane region" description="Helical" evidence="8">
    <location>
        <begin position="263"/>
        <end position="283"/>
    </location>
</feature>
<dbReference type="Gene3D" id="1.20.1740.10">
    <property type="entry name" value="Amino acid/polyamine transporter I"/>
    <property type="match status" value="1"/>
</dbReference>
<dbReference type="GeneID" id="39576411"/>
<proteinExistence type="predicted"/>
<feature type="domain" description="Amino acid permease/ SLC12A" evidence="9">
    <location>
        <begin position="74"/>
        <end position="534"/>
    </location>
</feature>
<feature type="transmembrane region" description="Helical" evidence="8">
    <location>
        <begin position="442"/>
        <end position="458"/>
    </location>
</feature>
<feature type="transmembrane region" description="Helical" evidence="8">
    <location>
        <begin position="403"/>
        <end position="422"/>
    </location>
</feature>
<dbReference type="STRING" id="1314773.A0A3N2PY68"/>
<keyword evidence="11" id="KW-1185">Reference proteome</keyword>
<feature type="transmembrane region" description="Helical" evidence="8">
    <location>
        <begin position="107"/>
        <end position="130"/>
    </location>
</feature>
<keyword evidence="3 8" id="KW-0812">Transmembrane</keyword>
<dbReference type="PANTHER" id="PTHR43341">
    <property type="entry name" value="AMINO ACID PERMEASE"/>
    <property type="match status" value="1"/>
</dbReference>
<dbReference type="FunFam" id="1.20.1740.10:FF:000006">
    <property type="entry name" value="General amino acid permease"/>
    <property type="match status" value="1"/>
</dbReference>
<reference evidence="10 11" key="1">
    <citation type="journal article" date="2018" name="Mol. Ecol.">
        <title>The obligate alkalophilic soda-lake fungus Sodiomyces alkalinus has shifted to a protein diet.</title>
        <authorList>
            <person name="Grum-Grzhimaylo A.A."/>
            <person name="Falkoski D.L."/>
            <person name="van den Heuvel J."/>
            <person name="Valero-Jimenez C.A."/>
            <person name="Min B."/>
            <person name="Choi I.G."/>
            <person name="Lipzen A."/>
            <person name="Daum C.G."/>
            <person name="Aanen D.K."/>
            <person name="Tsang A."/>
            <person name="Henrissat B."/>
            <person name="Bilanenko E.N."/>
            <person name="de Vries R.P."/>
            <person name="van Kan J.A.L."/>
            <person name="Grigoriev I.V."/>
            <person name="Debets A.J.M."/>
        </authorList>
    </citation>
    <scope>NUCLEOTIDE SEQUENCE [LARGE SCALE GENOMIC DNA]</scope>
    <source>
        <strain evidence="10 11">F11</strain>
    </source>
</reference>
<feature type="transmembrane region" description="Helical" evidence="8">
    <location>
        <begin position="76"/>
        <end position="95"/>
    </location>
</feature>
<feature type="transmembrane region" description="Helical" evidence="8">
    <location>
        <begin position="151"/>
        <end position="176"/>
    </location>
</feature>
<evidence type="ECO:0000256" key="7">
    <source>
        <dbReference type="SAM" id="MobiDB-lite"/>
    </source>
</evidence>
<feature type="transmembrane region" description="Helical" evidence="8">
    <location>
        <begin position="345"/>
        <end position="370"/>
    </location>
</feature>
<evidence type="ECO:0000256" key="8">
    <source>
        <dbReference type="SAM" id="Phobius"/>
    </source>
</evidence>
<evidence type="ECO:0000256" key="6">
    <source>
        <dbReference type="ARBA" id="ARBA00023136"/>
    </source>
</evidence>
<feature type="transmembrane region" description="Helical" evidence="8">
    <location>
        <begin position="478"/>
        <end position="498"/>
    </location>
</feature>
<dbReference type="RefSeq" id="XP_028467277.1">
    <property type="nucleotide sequence ID" value="XM_028607933.1"/>
</dbReference>
<accession>A0A3N2PY68</accession>
<evidence type="ECO:0000313" key="11">
    <source>
        <dbReference type="Proteomes" id="UP000272025"/>
    </source>
</evidence>
<protein>
    <submittedName>
        <fullName evidence="10">General amino acid permease AGP2</fullName>
    </submittedName>
</protein>
<feature type="transmembrane region" description="Helical" evidence="8">
    <location>
        <begin position="216"/>
        <end position="233"/>
    </location>
</feature>
<gene>
    <name evidence="10" type="ORF">SODALDRAFT_274145</name>
</gene>
<evidence type="ECO:0000256" key="2">
    <source>
        <dbReference type="ARBA" id="ARBA00022448"/>
    </source>
</evidence>
<dbReference type="OrthoDB" id="10062876at2759"/>
<evidence type="ECO:0000256" key="4">
    <source>
        <dbReference type="ARBA" id="ARBA00022970"/>
    </source>
</evidence>
<keyword evidence="4" id="KW-0029">Amino-acid transport</keyword>
<feature type="region of interest" description="Disordered" evidence="7">
    <location>
        <begin position="1"/>
        <end position="53"/>
    </location>
</feature>
<evidence type="ECO:0000256" key="3">
    <source>
        <dbReference type="ARBA" id="ARBA00022692"/>
    </source>
</evidence>
<feature type="transmembrane region" description="Helical" evidence="8">
    <location>
        <begin position="182"/>
        <end position="204"/>
    </location>
</feature>
<keyword evidence="2" id="KW-0813">Transport</keyword>
<keyword evidence="6 8" id="KW-0472">Membrane</keyword>
<dbReference type="EMBL" id="ML119053">
    <property type="protein sequence ID" value="ROT39471.1"/>
    <property type="molecule type" value="Genomic_DNA"/>
</dbReference>
<dbReference type="AlphaFoldDB" id="A0A3N2PY68"/>
<evidence type="ECO:0000256" key="1">
    <source>
        <dbReference type="ARBA" id="ARBA00004141"/>
    </source>
</evidence>
<organism evidence="10 11">
    <name type="scientific">Sodiomyces alkalinus (strain CBS 110278 / VKM F-3762 / F11)</name>
    <name type="common">Alkaliphilic filamentous fungus</name>
    <dbReference type="NCBI Taxonomy" id="1314773"/>
    <lineage>
        <taxon>Eukaryota</taxon>
        <taxon>Fungi</taxon>
        <taxon>Dikarya</taxon>
        <taxon>Ascomycota</taxon>
        <taxon>Pezizomycotina</taxon>
        <taxon>Sordariomycetes</taxon>
        <taxon>Hypocreomycetidae</taxon>
        <taxon>Glomerellales</taxon>
        <taxon>Plectosphaerellaceae</taxon>
        <taxon>Sodiomyces</taxon>
    </lineage>
</organism>
<dbReference type="InterPro" id="IPR050524">
    <property type="entry name" value="APC_YAT"/>
</dbReference>
<name>A0A3N2PY68_SODAK</name>
<keyword evidence="5 8" id="KW-1133">Transmembrane helix</keyword>